<dbReference type="EMBL" id="JACEIK010009325">
    <property type="protein sequence ID" value="MCE3052223.1"/>
    <property type="molecule type" value="Genomic_DNA"/>
</dbReference>
<feature type="non-terminal residue" evidence="1">
    <location>
        <position position="1"/>
    </location>
</feature>
<protein>
    <submittedName>
        <fullName evidence="1">Uncharacterized protein</fullName>
    </submittedName>
</protein>
<comment type="caution">
    <text evidence="1">The sequence shown here is derived from an EMBL/GenBank/DDBJ whole genome shotgun (WGS) entry which is preliminary data.</text>
</comment>
<reference evidence="1 2" key="1">
    <citation type="journal article" date="2021" name="BMC Genomics">
        <title>Datura genome reveals duplications of psychoactive alkaloid biosynthetic genes and high mutation rate following tissue culture.</title>
        <authorList>
            <person name="Rajewski A."/>
            <person name="Carter-House D."/>
            <person name="Stajich J."/>
            <person name="Litt A."/>
        </authorList>
    </citation>
    <scope>NUCLEOTIDE SEQUENCE [LARGE SCALE GENOMIC DNA]</scope>
    <source>
        <strain evidence="1">AR-01</strain>
    </source>
</reference>
<name>A0ABS8WN16_DATST</name>
<keyword evidence="2" id="KW-1185">Reference proteome</keyword>
<feature type="non-terminal residue" evidence="1">
    <location>
        <position position="52"/>
    </location>
</feature>
<sequence length="52" mass="6066">VHQNVALTSRRRQSLDKIQELVTGLLMPREKVRVVVRNNDPLNAIVERFQVE</sequence>
<dbReference type="Proteomes" id="UP000823775">
    <property type="component" value="Unassembled WGS sequence"/>
</dbReference>
<accession>A0ABS8WN16</accession>
<organism evidence="1 2">
    <name type="scientific">Datura stramonium</name>
    <name type="common">Jimsonweed</name>
    <name type="synonym">Common thornapple</name>
    <dbReference type="NCBI Taxonomy" id="4076"/>
    <lineage>
        <taxon>Eukaryota</taxon>
        <taxon>Viridiplantae</taxon>
        <taxon>Streptophyta</taxon>
        <taxon>Embryophyta</taxon>
        <taxon>Tracheophyta</taxon>
        <taxon>Spermatophyta</taxon>
        <taxon>Magnoliopsida</taxon>
        <taxon>eudicotyledons</taxon>
        <taxon>Gunneridae</taxon>
        <taxon>Pentapetalae</taxon>
        <taxon>asterids</taxon>
        <taxon>lamiids</taxon>
        <taxon>Solanales</taxon>
        <taxon>Solanaceae</taxon>
        <taxon>Solanoideae</taxon>
        <taxon>Datureae</taxon>
        <taxon>Datura</taxon>
    </lineage>
</organism>
<evidence type="ECO:0000313" key="2">
    <source>
        <dbReference type="Proteomes" id="UP000823775"/>
    </source>
</evidence>
<proteinExistence type="predicted"/>
<evidence type="ECO:0000313" key="1">
    <source>
        <dbReference type="EMBL" id="MCE3052223.1"/>
    </source>
</evidence>
<gene>
    <name evidence="1" type="ORF">HAX54_051921</name>
</gene>